<evidence type="ECO:0000256" key="3">
    <source>
        <dbReference type="ARBA" id="ARBA00007908"/>
    </source>
</evidence>
<dbReference type="EMBL" id="AMQM01007118">
    <property type="status" value="NOT_ANNOTATED_CDS"/>
    <property type="molecule type" value="Genomic_DNA"/>
</dbReference>
<dbReference type="CTD" id="20216778"/>
<dbReference type="STRING" id="6412.T1G6T1"/>
<evidence type="ECO:0000313" key="9">
    <source>
        <dbReference type="EMBL" id="ESN94823.1"/>
    </source>
</evidence>
<dbReference type="GO" id="GO:0006357">
    <property type="term" value="P:regulation of transcription by RNA polymerase II"/>
    <property type="evidence" value="ECO:0007669"/>
    <property type="project" value="InterPro"/>
</dbReference>
<evidence type="ECO:0000256" key="7">
    <source>
        <dbReference type="ARBA" id="ARBA00023242"/>
    </source>
</evidence>
<dbReference type="GO" id="GO:0005737">
    <property type="term" value="C:cytoplasm"/>
    <property type="evidence" value="ECO:0007669"/>
    <property type="project" value="UniProtKB-SubCell"/>
</dbReference>
<feature type="coiled-coil region" evidence="8">
    <location>
        <begin position="24"/>
        <end position="58"/>
    </location>
</feature>
<dbReference type="OrthoDB" id="8961796at2759"/>
<dbReference type="Proteomes" id="UP000015101">
    <property type="component" value="Unassembled WGS sequence"/>
</dbReference>
<dbReference type="KEGG" id="hro:HELRODRAFT_87621"/>
<keyword evidence="7" id="KW-0539">Nucleus</keyword>
<dbReference type="EMBL" id="KB097563">
    <property type="protein sequence ID" value="ESN94823.1"/>
    <property type="molecule type" value="Genomic_DNA"/>
</dbReference>
<comment type="similarity">
    <text evidence="3">Belongs to the TSC-22/Dip/Bun family.</text>
</comment>
<dbReference type="Gene3D" id="1.20.5.490">
    <property type="entry name" value="Single helix bin"/>
    <property type="match status" value="1"/>
</dbReference>
<organism evidence="10 11">
    <name type="scientific">Helobdella robusta</name>
    <name type="common">Californian leech</name>
    <dbReference type="NCBI Taxonomy" id="6412"/>
    <lineage>
        <taxon>Eukaryota</taxon>
        <taxon>Metazoa</taxon>
        <taxon>Spiralia</taxon>
        <taxon>Lophotrochozoa</taxon>
        <taxon>Annelida</taxon>
        <taxon>Clitellata</taxon>
        <taxon>Hirudinea</taxon>
        <taxon>Rhynchobdellida</taxon>
        <taxon>Glossiphoniidae</taxon>
        <taxon>Helobdella</taxon>
    </lineage>
</organism>
<dbReference type="AlphaFoldDB" id="T1G6T1"/>
<dbReference type="RefSeq" id="XP_009027083.1">
    <property type="nucleotide sequence ID" value="XM_009028835.1"/>
</dbReference>
<dbReference type="FunFam" id="1.20.5.490:FF:000002">
    <property type="entry name" value="TSC22 domain family, member 1"/>
    <property type="match status" value="1"/>
</dbReference>
<dbReference type="InParanoid" id="T1G6T1"/>
<dbReference type="PROSITE" id="PS01289">
    <property type="entry name" value="TSC22"/>
    <property type="match status" value="1"/>
</dbReference>
<keyword evidence="11" id="KW-1185">Reference proteome</keyword>
<evidence type="ECO:0000313" key="10">
    <source>
        <dbReference type="EnsemblMetazoa" id="HelroP87621"/>
    </source>
</evidence>
<evidence type="ECO:0000256" key="5">
    <source>
        <dbReference type="ARBA" id="ARBA00023015"/>
    </source>
</evidence>
<evidence type="ECO:0000256" key="8">
    <source>
        <dbReference type="SAM" id="Coils"/>
    </source>
</evidence>
<keyword evidence="4" id="KW-0963">Cytoplasm</keyword>
<reference evidence="9 11" key="2">
    <citation type="journal article" date="2013" name="Nature">
        <title>Insights into bilaterian evolution from three spiralian genomes.</title>
        <authorList>
            <person name="Simakov O."/>
            <person name="Marletaz F."/>
            <person name="Cho S.J."/>
            <person name="Edsinger-Gonzales E."/>
            <person name="Havlak P."/>
            <person name="Hellsten U."/>
            <person name="Kuo D.H."/>
            <person name="Larsson T."/>
            <person name="Lv J."/>
            <person name="Arendt D."/>
            <person name="Savage R."/>
            <person name="Osoegawa K."/>
            <person name="de Jong P."/>
            <person name="Grimwood J."/>
            <person name="Chapman J.A."/>
            <person name="Shapiro H."/>
            <person name="Aerts A."/>
            <person name="Otillar R.P."/>
            <person name="Terry A.Y."/>
            <person name="Boore J.L."/>
            <person name="Grigoriev I.V."/>
            <person name="Lindberg D.R."/>
            <person name="Seaver E.C."/>
            <person name="Weisblat D.A."/>
            <person name="Putnam N.H."/>
            <person name="Rokhsar D.S."/>
        </authorList>
    </citation>
    <scope>NUCLEOTIDE SEQUENCE</scope>
</reference>
<protein>
    <recommendedName>
        <fullName evidence="12">TSC22 domain family protein 3</fullName>
    </recommendedName>
</protein>
<dbReference type="Pfam" id="PF01166">
    <property type="entry name" value="TSC22"/>
    <property type="match status" value="1"/>
</dbReference>
<keyword evidence="6" id="KW-0804">Transcription</keyword>
<dbReference type="PANTHER" id="PTHR46745:SF1">
    <property type="entry name" value="TSC22 DOMAIN FAMILY PROTEIN 1"/>
    <property type="match status" value="1"/>
</dbReference>
<dbReference type="eggNOG" id="KOG4797">
    <property type="taxonomic scope" value="Eukaryota"/>
</dbReference>
<accession>T1G6T1</accession>
<reference evidence="11" key="1">
    <citation type="submission" date="2012-12" db="EMBL/GenBank/DDBJ databases">
        <authorList>
            <person name="Hellsten U."/>
            <person name="Grimwood J."/>
            <person name="Chapman J.A."/>
            <person name="Shapiro H."/>
            <person name="Aerts A."/>
            <person name="Otillar R.P."/>
            <person name="Terry A.Y."/>
            <person name="Boore J.L."/>
            <person name="Simakov O."/>
            <person name="Marletaz F."/>
            <person name="Cho S.-J."/>
            <person name="Edsinger-Gonzales E."/>
            <person name="Havlak P."/>
            <person name="Kuo D.-H."/>
            <person name="Larsson T."/>
            <person name="Lv J."/>
            <person name="Arendt D."/>
            <person name="Savage R."/>
            <person name="Osoegawa K."/>
            <person name="de Jong P."/>
            <person name="Lindberg D.R."/>
            <person name="Seaver E.C."/>
            <person name="Weisblat D.A."/>
            <person name="Putnam N.H."/>
            <person name="Grigoriev I.V."/>
            <person name="Rokhsar D.S."/>
        </authorList>
    </citation>
    <scope>NUCLEOTIDE SEQUENCE</scope>
</reference>
<evidence type="ECO:0000256" key="2">
    <source>
        <dbReference type="ARBA" id="ARBA00004496"/>
    </source>
</evidence>
<dbReference type="GeneID" id="20216778"/>
<reference evidence="10" key="3">
    <citation type="submission" date="2015-06" db="UniProtKB">
        <authorList>
            <consortium name="EnsemblMetazoa"/>
        </authorList>
    </citation>
    <scope>IDENTIFICATION</scope>
</reference>
<evidence type="ECO:0000256" key="4">
    <source>
        <dbReference type="ARBA" id="ARBA00022490"/>
    </source>
</evidence>
<dbReference type="GO" id="GO:0005634">
    <property type="term" value="C:nucleus"/>
    <property type="evidence" value="ECO:0007669"/>
    <property type="project" value="UniProtKB-SubCell"/>
</dbReference>
<keyword evidence="8" id="KW-0175">Coiled coil</keyword>
<dbReference type="InterPro" id="IPR000580">
    <property type="entry name" value="TSC22/Bun"/>
</dbReference>
<keyword evidence="5" id="KW-0805">Transcription regulation</keyword>
<sequence>SGTSSVAIDNKIEQAMDLVKSHLMFAVREEVEVLKEQIKELLEKNAQLEYENKILRAEASSDTLEKLRALQ</sequence>
<comment type="subcellular location">
    <subcellularLocation>
        <location evidence="2">Cytoplasm</location>
    </subcellularLocation>
    <subcellularLocation>
        <location evidence="1">Nucleus</location>
    </subcellularLocation>
</comment>
<dbReference type="HOGENOM" id="CLU_148757_0_1_1"/>
<evidence type="ECO:0000313" key="11">
    <source>
        <dbReference type="Proteomes" id="UP000015101"/>
    </source>
</evidence>
<evidence type="ECO:0000256" key="1">
    <source>
        <dbReference type="ARBA" id="ARBA00004123"/>
    </source>
</evidence>
<dbReference type="EnsemblMetazoa" id="HelroT87621">
    <property type="protein sequence ID" value="HelroP87621"/>
    <property type="gene ID" value="HelroG87621"/>
</dbReference>
<gene>
    <name evidence="10" type="primary">20216778</name>
    <name evidence="9" type="ORF">HELRODRAFT_87621</name>
</gene>
<evidence type="ECO:0000256" key="6">
    <source>
        <dbReference type="ARBA" id="ARBA00023163"/>
    </source>
</evidence>
<dbReference type="SUPFAM" id="SSF58026">
    <property type="entry name" value="Delta-sleep-inducing peptide immunoreactive peptide"/>
    <property type="match status" value="1"/>
</dbReference>
<evidence type="ECO:0008006" key="12">
    <source>
        <dbReference type="Google" id="ProtNLM"/>
    </source>
</evidence>
<dbReference type="InterPro" id="IPR047862">
    <property type="entry name" value="TSC22/BUN_CS"/>
</dbReference>
<dbReference type="OMA" id="THTIQNC"/>
<dbReference type="PANTHER" id="PTHR46745">
    <property type="entry name" value="TSC22 DOMAIN FAMILY PROTEIN 1"/>
    <property type="match status" value="1"/>
</dbReference>
<name>T1G6T1_HELRO</name>
<proteinExistence type="inferred from homology"/>